<accession>A0A8X6R330</accession>
<name>A0A8X6R330_NEPPI</name>
<gene>
    <name evidence="1" type="ORF">NPIL_206821</name>
</gene>
<protein>
    <submittedName>
        <fullName evidence="1">Uncharacterized protein</fullName>
    </submittedName>
</protein>
<comment type="caution">
    <text evidence="1">The sequence shown here is derived from an EMBL/GenBank/DDBJ whole genome shotgun (WGS) entry which is preliminary data.</text>
</comment>
<evidence type="ECO:0000313" key="2">
    <source>
        <dbReference type="Proteomes" id="UP000887013"/>
    </source>
</evidence>
<keyword evidence="2" id="KW-1185">Reference proteome</keyword>
<dbReference type="EMBL" id="BMAW01039545">
    <property type="protein sequence ID" value="GFU56263.1"/>
    <property type="molecule type" value="Genomic_DNA"/>
</dbReference>
<sequence length="110" mass="12102">MALRVASRNLPIGYSREFQVPRSGPVGERVCCISVLEQLSAYMNDKLHDLLGGLNSVSSGLQIQNEDTLLPNSGGFQLRKRTSNKPKLLESLPDDYADIKNSLAINDDNL</sequence>
<reference evidence="1" key="1">
    <citation type="submission" date="2020-08" db="EMBL/GenBank/DDBJ databases">
        <title>Multicomponent nature underlies the extraordinary mechanical properties of spider dragline silk.</title>
        <authorList>
            <person name="Kono N."/>
            <person name="Nakamura H."/>
            <person name="Mori M."/>
            <person name="Yoshida Y."/>
            <person name="Ohtoshi R."/>
            <person name="Malay A.D."/>
            <person name="Moran D.A.P."/>
            <person name="Tomita M."/>
            <person name="Numata K."/>
            <person name="Arakawa K."/>
        </authorList>
    </citation>
    <scope>NUCLEOTIDE SEQUENCE</scope>
</reference>
<dbReference type="AlphaFoldDB" id="A0A8X6R330"/>
<proteinExistence type="predicted"/>
<organism evidence="1 2">
    <name type="scientific">Nephila pilipes</name>
    <name type="common">Giant wood spider</name>
    <name type="synonym">Nephila maculata</name>
    <dbReference type="NCBI Taxonomy" id="299642"/>
    <lineage>
        <taxon>Eukaryota</taxon>
        <taxon>Metazoa</taxon>
        <taxon>Ecdysozoa</taxon>
        <taxon>Arthropoda</taxon>
        <taxon>Chelicerata</taxon>
        <taxon>Arachnida</taxon>
        <taxon>Araneae</taxon>
        <taxon>Araneomorphae</taxon>
        <taxon>Entelegynae</taxon>
        <taxon>Araneoidea</taxon>
        <taxon>Nephilidae</taxon>
        <taxon>Nephila</taxon>
    </lineage>
</organism>
<evidence type="ECO:0000313" key="1">
    <source>
        <dbReference type="EMBL" id="GFU56263.1"/>
    </source>
</evidence>
<dbReference type="Proteomes" id="UP000887013">
    <property type="component" value="Unassembled WGS sequence"/>
</dbReference>